<dbReference type="Pfam" id="PF02104">
    <property type="entry name" value="SURF1"/>
    <property type="match status" value="1"/>
</dbReference>
<proteinExistence type="inferred from homology"/>
<dbReference type="EMBL" id="JBHUFC010000003">
    <property type="protein sequence ID" value="MFD1788125.1"/>
    <property type="molecule type" value="Genomic_DNA"/>
</dbReference>
<comment type="similarity">
    <text evidence="1">Belongs to the SURF1 family.</text>
</comment>
<dbReference type="CDD" id="cd06662">
    <property type="entry name" value="SURF1"/>
    <property type="match status" value="1"/>
</dbReference>
<keyword evidence="1" id="KW-0812">Transmembrane</keyword>
<feature type="transmembrane region" description="Helical" evidence="1">
    <location>
        <begin position="176"/>
        <end position="196"/>
    </location>
</feature>
<organism evidence="2 3">
    <name type="scientific">Sphingomonas floccifaciens</name>
    <dbReference type="NCBI Taxonomy" id="1844115"/>
    <lineage>
        <taxon>Bacteria</taxon>
        <taxon>Pseudomonadati</taxon>
        <taxon>Pseudomonadota</taxon>
        <taxon>Alphaproteobacteria</taxon>
        <taxon>Sphingomonadales</taxon>
        <taxon>Sphingomonadaceae</taxon>
        <taxon>Sphingomonas</taxon>
    </lineage>
</organism>
<keyword evidence="3" id="KW-1185">Reference proteome</keyword>
<comment type="subcellular location">
    <subcellularLocation>
        <location evidence="1">Cell membrane</location>
        <topology evidence="1">Multi-pass membrane protein</topology>
    </subcellularLocation>
</comment>
<evidence type="ECO:0000256" key="1">
    <source>
        <dbReference type="RuleBase" id="RU363076"/>
    </source>
</evidence>
<dbReference type="Proteomes" id="UP001597283">
    <property type="component" value="Unassembled WGS sequence"/>
</dbReference>
<comment type="caution">
    <text evidence="2">The sequence shown here is derived from an EMBL/GenBank/DDBJ whole genome shotgun (WGS) entry which is preliminary data.</text>
</comment>
<keyword evidence="1" id="KW-1003">Cell membrane</keyword>
<keyword evidence="1" id="KW-1133">Transmembrane helix</keyword>
<gene>
    <name evidence="2" type="ORF">ACFSC3_11130</name>
</gene>
<evidence type="ECO:0000313" key="2">
    <source>
        <dbReference type="EMBL" id="MFD1788125.1"/>
    </source>
</evidence>
<sequence>MKRWPVIPTLVVAIAIVAMIGLGFWQLARRQEKEAALVQLAANVDRPPVLFPAGGTGDDLLFRKSAIDCLSVTDIARQSGRTAGGTPGWRVIAACRTPTAGIVAVQLGIASDFNTAPAFSGGPVTGYLSYAPDSQPLITDLFNRSPKRLMLISDAPPIGLTANPGPDLSSVPNNHLAYAVQWFLFAGVAAIIYLLALRRRRP</sequence>
<feature type="transmembrane region" description="Helical" evidence="1">
    <location>
        <begin position="7"/>
        <end position="28"/>
    </location>
</feature>
<dbReference type="InterPro" id="IPR002994">
    <property type="entry name" value="Surf1/Shy1"/>
</dbReference>
<evidence type="ECO:0000313" key="3">
    <source>
        <dbReference type="Proteomes" id="UP001597283"/>
    </source>
</evidence>
<reference evidence="3" key="1">
    <citation type="journal article" date="2019" name="Int. J. Syst. Evol. Microbiol.">
        <title>The Global Catalogue of Microorganisms (GCM) 10K type strain sequencing project: providing services to taxonomists for standard genome sequencing and annotation.</title>
        <authorList>
            <consortium name="The Broad Institute Genomics Platform"/>
            <consortium name="The Broad Institute Genome Sequencing Center for Infectious Disease"/>
            <person name="Wu L."/>
            <person name="Ma J."/>
        </authorList>
    </citation>
    <scope>NUCLEOTIDE SEQUENCE [LARGE SCALE GENOMIC DNA]</scope>
    <source>
        <strain evidence="3">Q85</strain>
    </source>
</reference>
<dbReference type="RefSeq" id="WP_380940488.1">
    <property type="nucleotide sequence ID" value="NZ_JBHUFC010000003.1"/>
</dbReference>
<keyword evidence="1" id="KW-0472">Membrane</keyword>
<name>A0ABW4NFR1_9SPHN</name>
<accession>A0ABW4NFR1</accession>
<protein>
    <recommendedName>
        <fullName evidence="1">SURF1-like protein</fullName>
    </recommendedName>
</protein>